<dbReference type="Proteomes" id="UP000254866">
    <property type="component" value="Unassembled WGS sequence"/>
</dbReference>
<comment type="catalytic activity">
    <reaction evidence="8">
        <text>L-seryl-[protein] + ATP = O-phospho-L-seryl-[protein] + ADP + H(+)</text>
        <dbReference type="Rhea" id="RHEA:17989"/>
        <dbReference type="Rhea" id="RHEA-COMP:9863"/>
        <dbReference type="Rhea" id="RHEA-COMP:11604"/>
        <dbReference type="ChEBI" id="CHEBI:15378"/>
        <dbReference type="ChEBI" id="CHEBI:29999"/>
        <dbReference type="ChEBI" id="CHEBI:30616"/>
        <dbReference type="ChEBI" id="CHEBI:83421"/>
        <dbReference type="ChEBI" id="CHEBI:456216"/>
        <dbReference type="EC" id="2.7.11.1"/>
    </reaction>
</comment>
<proteinExistence type="predicted"/>
<dbReference type="SMART" id="SM00220">
    <property type="entry name" value="S_TKc"/>
    <property type="match status" value="1"/>
</dbReference>
<dbReference type="InterPro" id="IPR051334">
    <property type="entry name" value="SRPK"/>
</dbReference>
<keyword evidence="3" id="KW-0808">Transferase</keyword>
<comment type="catalytic activity">
    <reaction evidence="7">
        <text>L-threonyl-[protein] + ATP = O-phospho-L-threonyl-[protein] + ADP + H(+)</text>
        <dbReference type="Rhea" id="RHEA:46608"/>
        <dbReference type="Rhea" id="RHEA-COMP:11060"/>
        <dbReference type="Rhea" id="RHEA-COMP:11605"/>
        <dbReference type="ChEBI" id="CHEBI:15378"/>
        <dbReference type="ChEBI" id="CHEBI:30013"/>
        <dbReference type="ChEBI" id="CHEBI:30616"/>
        <dbReference type="ChEBI" id="CHEBI:61977"/>
        <dbReference type="ChEBI" id="CHEBI:456216"/>
        <dbReference type="EC" id="2.7.11.1"/>
    </reaction>
</comment>
<evidence type="ECO:0000256" key="3">
    <source>
        <dbReference type="ARBA" id="ARBA00022679"/>
    </source>
</evidence>
<evidence type="ECO:0000256" key="2">
    <source>
        <dbReference type="ARBA" id="ARBA00022527"/>
    </source>
</evidence>
<dbReference type="GO" id="GO:0005737">
    <property type="term" value="C:cytoplasm"/>
    <property type="evidence" value="ECO:0007669"/>
    <property type="project" value="TreeGrafter"/>
</dbReference>
<evidence type="ECO:0000256" key="1">
    <source>
        <dbReference type="ARBA" id="ARBA00012513"/>
    </source>
</evidence>
<comment type="caution">
    <text evidence="10">The sequence shown here is derived from an EMBL/GenBank/DDBJ whole genome shotgun (WGS) entry which is preliminary data.</text>
</comment>
<keyword evidence="11" id="KW-1185">Reference proteome</keyword>
<evidence type="ECO:0000256" key="6">
    <source>
        <dbReference type="ARBA" id="ARBA00022840"/>
    </source>
</evidence>
<dbReference type="EC" id="2.7.11.1" evidence="1"/>
<dbReference type="AlphaFoldDB" id="A0A370TLQ7"/>
<dbReference type="PROSITE" id="PS00108">
    <property type="entry name" value="PROTEIN_KINASE_ST"/>
    <property type="match status" value="1"/>
</dbReference>
<keyword evidence="2" id="KW-0723">Serine/threonine-protein kinase</keyword>
<dbReference type="GO" id="GO:0005634">
    <property type="term" value="C:nucleus"/>
    <property type="evidence" value="ECO:0007669"/>
    <property type="project" value="TreeGrafter"/>
</dbReference>
<keyword evidence="4" id="KW-0547">Nucleotide-binding</keyword>
<dbReference type="GeneID" id="43598662"/>
<dbReference type="STRING" id="2656787.A0A370TLQ7"/>
<dbReference type="GO" id="GO:0000245">
    <property type="term" value="P:spliceosomal complex assembly"/>
    <property type="evidence" value="ECO:0007669"/>
    <property type="project" value="TreeGrafter"/>
</dbReference>
<dbReference type="Gene3D" id="3.30.200.20">
    <property type="entry name" value="Phosphorylase Kinase, domain 1"/>
    <property type="match status" value="1"/>
</dbReference>
<feature type="domain" description="Protein kinase" evidence="9">
    <location>
        <begin position="33"/>
        <end position="386"/>
    </location>
</feature>
<protein>
    <recommendedName>
        <fullName evidence="1">non-specific serine/threonine protein kinase</fullName>
        <ecNumber evidence="1">2.7.11.1</ecNumber>
    </recommendedName>
</protein>
<dbReference type="SUPFAM" id="SSF56112">
    <property type="entry name" value="Protein kinase-like (PK-like)"/>
    <property type="match status" value="1"/>
</dbReference>
<accession>A0A370TLQ7</accession>
<keyword evidence="5" id="KW-0418">Kinase</keyword>
<dbReference type="PANTHER" id="PTHR47634">
    <property type="entry name" value="PROTEIN KINASE DOMAIN-CONTAINING PROTEIN-RELATED"/>
    <property type="match status" value="1"/>
</dbReference>
<dbReference type="InterPro" id="IPR008271">
    <property type="entry name" value="Ser/Thr_kinase_AS"/>
</dbReference>
<evidence type="ECO:0000256" key="4">
    <source>
        <dbReference type="ARBA" id="ARBA00022741"/>
    </source>
</evidence>
<reference evidence="10 11" key="1">
    <citation type="journal article" date="2018" name="IMA Fungus">
        <title>IMA Genome-F 9: Draft genome sequence of Annulohypoxylon stygium, Aspergillus mulundensis, Berkeleyomyces basicola (syn. Thielaviopsis basicola), Ceratocystis smalleyi, two Cercospora beticola strains, Coleophoma cylindrospora, Fusarium fracticaudum, Phialophora cf. hyalina, and Morchella septimelata.</title>
        <authorList>
            <person name="Wingfield B.D."/>
            <person name="Bills G.F."/>
            <person name="Dong Y."/>
            <person name="Huang W."/>
            <person name="Nel W.J."/>
            <person name="Swalarsk-Parry B.S."/>
            <person name="Vaghefi N."/>
            <person name="Wilken P.M."/>
            <person name="An Z."/>
            <person name="de Beer Z.W."/>
            <person name="De Vos L."/>
            <person name="Chen L."/>
            <person name="Duong T.A."/>
            <person name="Gao Y."/>
            <person name="Hammerbacher A."/>
            <person name="Kikkert J.R."/>
            <person name="Li Y."/>
            <person name="Li H."/>
            <person name="Li K."/>
            <person name="Li Q."/>
            <person name="Liu X."/>
            <person name="Ma X."/>
            <person name="Naidoo K."/>
            <person name="Pethybridge S.J."/>
            <person name="Sun J."/>
            <person name="Steenkamp E.T."/>
            <person name="van der Nest M.A."/>
            <person name="van Wyk S."/>
            <person name="Wingfield M.J."/>
            <person name="Xiong C."/>
            <person name="Yue Q."/>
            <person name="Zhang X."/>
        </authorList>
    </citation>
    <scope>NUCLEOTIDE SEQUENCE [LARGE SCALE GENOMIC DNA]</scope>
    <source>
        <strain evidence="10 11">BP 5553</strain>
    </source>
</reference>
<sequence length="390" mass="43961">MIGPVDGEESPKCYVPGGLHPVHLDDEYHHGRYRVLRKLGHGRYSTVWLVRDQEKSIYQALKILSAECYSPSSSQQFFELAILQHLSIARPSHPGFHSVLQLRDHFELTGPNGTHVCLVLDPMGESLSSFPTFWDPAIIPPPIAKRFTRQLLWALDYAHDAGVVHTDIKPDNIMVQIRDMSIIDHYLAENPVEPMLLNDPAILPCSIASQDLGSYHLTGDASDLDICLGDWGAASWSHQHLTPLIQPVLLRAPEVVIFAPWGPPVDIWNMGAAVLELVDGVHMFDARNGRTGIYDVKKHVEEMVRLFGPFPRSLLDQARQDIVARCFHEDGSVIDPERKGTAQLENWVQHLDGEEKVAFVAFLRVVMAIDPEKRRTAVELIDEPWLLVWQ</sequence>
<dbReference type="PROSITE" id="PS50011">
    <property type="entry name" value="PROTEIN_KINASE_DOM"/>
    <property type="match status" value="1"/>
</dbReference>
<dbReference type="Pfam" id="PF00069">
    <property type="entry name" value="Pkinase"/>
    <property type="match status" value="2"/>
</dbReference>
<evidence type="ECO:0000313" key="10">
    <source>
        <dbReference type="EMBL" id="RDL36461.1"/>
    </source>
</evidence>
<gene>
    <name evidence="10" type="ORF">BP5553_05813</name>
</gene>
<dbReference type="RefSeq" id="XP_031869117.1">
    <property type="nucleotide sequence ID" value="XM_032014436.1"/>
</dbReference>
<evidence type="ECO:0000256" key="8">
    <source>
        <dbReference type="ARBA" id="ARBA00048679"/>
    </source>
</evidence>
<dbReference type="OrthoDB" id="5979581at2759"/>
<dbReference type="InterPro" id="IPR011009">
    <property type="entry name" value="Kinase-like_dom_sf"/>
</dbReference>
<dbReference type="InterPro" id="IPR000719">
    <property type="entry name" value="Prot_kinase_dom"/>
</dbReference>
<dbReference type="EMBL" id="NPIC01000004">
    <property type="protein sequence ID" value="RDL36461.1"/>
    <property type="molecule type" value="Genomic_DNA"/>
</dbReference>
<keyword evidence="6" id="KW-0067">ATP-binding</keyword>
<dbReference type="GO" id="GO:0005524">
    <property type="term" value="F:ATP binding"/>
    <property type="evidence" value="ECO:0007669"/>
    <property type="project" value="UniProtKB-KW"/>
</dbReference>
<evidence type="ECO:0000313" key="11">
    <source>
        <dbReference type="Proteomes" id="UP000254866"/>
    </source>
</evidence>
<evidence type="ECO:0000256" key="5">
    <source>
        <dbReference type="ARBA" id="ARBA00022777"/>
    </source>
</evidence>
<dbReference type="GO" id="GO:0004674">
    <property type="term" value="F:protein serine/threonine kinase activity"/>
    <property type="evidence" value="ECO:0007669"/>
    <property type="project" value="UniProtKB-KW"/>
</dbReference>
<dbReference type="Gene3D" id="1.10.510.10">
    <property type="entry name" value="Transferase(Phosphotransferase) domain 1"/>
    <property type="match status" value="1"/>
</dbReference>
<evidence type="ECO:0000259" key="9">
    <source>
        <dbReference type="PROSITE" id="PS50011"/>
    </source>
</evidence>
<organism evidence="10 11">
    <name type="scientific">Venustampulla echinocandica</name>
    <dbReference type="NCBI Taxonomy" id="2656787"/>
    <lineage>
        <taxon>Eukaryota</taxon>
        <taxon>Fungi</taxon>
        <taxon>Dikarya</taxon>
        <taxon>Ascomycota</taxon>
        <taxon>Pezizomycotina</taxon>
        <taxon>Leotiomycetes</taxon>
        <taxon>Helotiales</taxon>
        <taxon>Pleuroascaceae</taxon>
        <taxon>Venustampulla</taxon>
    </lineage>
</organism>
<dbReference type="PANTHER" id="PTHR47634:SF9">
    <property type="entry name" value="PROTEIN KINASE DOMAIN-CONTAINING PROTEIN-RELATED"/>
    <property type="match status" value="1"/>
</dbReference>
<name>A0A370TLQ7_9HELO</name>
<dbReference type="GO" id="GO:0050684">
    <property type="term" value="P:regulation of mRNA processing"/>
    <property type="evidence" value="ECO:0007669"/>
    <property type="project" value="TreeGrafter"/>
</dbReference>
<evidence type="ECO:0000256" key="7">
    <source>
        <dbReference type="ARBA" id="ARBA00047899"/>
    </source>
</evidence>